<evidence type="ECO:0000313" key="8">
    <source>
        <dbReference type="EMBL" id="MCP2353306.1"/>
    </source>
</evidence>
<dbReference type="Proteomes" id="UP001139648">
    <property type="component" value="Unassembled WGS sequence"/>
</dbReference>
<protein>
    <recommendedName>
        <fullName evidence="6">Mutator family transposase</fullName>
    </recommendedName>
</protein>
<dbReference type="GO" id="GO:0004803">
    <property type="term" value="F:transposase activity"/>
    <property type="evidence" value="ECO:0007669"/>
    <property type="project" value="UniProtKB-UniRule"/>
</dbReference>
<keyword evidence="9" id="KW-1185">Reference proteome</keyword>
<comment type="caution">
    <text evidence="8">The sequence shown here is derived from an EMBL/GenBank/DDBJ whole genome shotgun (WGS) entry which is preliminary data.</text>
</comment>
<dbReference type="GO" id="GO:0003677">
    <property type="term" value="F:DNA binding"/>
    <property type="evidence" value="ECO:0007669"/>
    <property type="project" value="UniProtKB-UniRule"/>
</dbReference>
<gene>
    <name evidence="8" type="ORF">HD597_000326</name>
</gene>
<dbReference type="EMBL" id="JAMZEB010000001">
    <property type="protein sequence ID" value="MCP2353306.1"/>
    <property type="molecule type" value="Genomic_DNA"/>
</dbReference>
<keyword evidence="4 6" id="KW-0238">DNA-binding</keyword>
<evidence type="ECO:0000256" key="3">
    <source>
        <dbReference type="ARBA" id="ARBA00022578"/>
    </source>
</evidence>
<evidence type="ECO:0000256" key="4">
    <source>
        <dbReference type="ARBA" id="ARBA00023125"/>
    </source>
</evidence>
<keyword evidence="3 6" id="KW-0815">Transposition</keyword>
<evidence type="ECO:0000256" key="1">
    <source>
        <dbReference type="ARBA" id="ARBA00002190"/>
    </source>
</evidence>
<dbReference type="GO" id="GO:0006313">
    <property type="term" value="P:DNA transposition"/>
    <property type="evidence" value="ECO:0007669"/>
    <property type="project" value="UniProtKB-UniRule"/>
</dbReference>
<evidence type="ECO:0000256" key="2">
    <source>
        <dbReference type="ARBA" id="ARBA00010961"/>
    </source>
</evidence>
<feature type="region of interest" description="Disordered" evidence="7">
    <location>
        <begin position="1"/>
        <end position="39"/>
    </location>
</feature>
<proteinExistence type="inferred from homology"/>
<keyword evidence="5 6" id="KW-0233">DNA recombination</keyword>
<accession>A0A9X2K1A1</accession>
<dbReference type="AlphaFoldDB" id="A0A9X2K1A1"/>
<dbReference type="PANTHER" id="PTHR33217:SF9">
    <property type="entry name" value="MUTATOR FAMILY TRANSPOSASE"/>
    <property type="match status" value="1"/>
</dbReference>
<dbReference type="Pfam" id="PF00872">
    <property type="entry name" value="Transposase_mut"/>
    <property type="match status" value="1"/>
</dbReference>
<keyword evidence="6" id="KW-0814">Transposable element</keyword>
<dbReference type="PANTHER" id="PTHR33217">
    <property type="entry name" value="TRANSPOSASE FOR INSERTION SEQUENCE ELEMENT IS1081"/>
    <property type="match status" value="1"/>
</dbReference>
<comment type="function">
    <text evidence="1 6">Required for the transposition of the insertion element.</text>
</comment>
<evidence type="ECO:0000256" key="7">
    <source>
        <dbReference type="SAM" id="MobiDB-lite"/>
    </source>
</evidence>
<comment type="similarity">
    <text evidence="2 6">Belongs to the transposase mutator family.</text>
</comment>
<organism evidence="8 9">
    <name type="scientific">Nonomuraea thailandensis</name>
    <dbReference type="NCBI Taxonomy" id="1188745"/>
    <lineage>
        <taxon>Bacteria</taxon>
        <taxon>Bacillati</taxon>
        <taxon>Actinomycetota</taxon>
        <taxon>Actinomycetes</taxon>
        <taxon>Streptosporangiales</taxon>
        <taxon>Streptosporangiaceae</taxon>
        <taxon>Nonomuraea</taxon>
    </lineage>
</organism>
<sequence>MGTTEVGPPGRQEAPRRDLERRGRRARPRRGDRLQAANGAKYPKAVAKIVDDLDELLAFYDYPAKHWVHLRTTNPIESTFATVRHRTKVTKRPGSRAAAVGVDGGCHHDVHVADAPALARLLSGPARKSFRGQWLR</sequence>
<name>A0A9X2K1A1_9ACTN</name>
<evidence type="ECO:0000256" key="5">
    <source>
        <dbReference type="ARBA" id="ARBA00023172"/>
    </source>
</evidence>
<evidence type="ECO:0000313" key="9">
    <source>
        <dbReference type="Proteomes" id="UP001139648"/>
    </source>
</evidence>
<evidence type="ECO:0000256" key="6">
    <source>
        <dbReference type="RuleBase" id="RU365089"/>
    </source>
</evidence>
<dbReference type="InterPro" id="IPR001207">
    <property type="entry name" value="Transposase_mutator"/>
</dbReference>
<reference evidence="8" key="1">
    <citation type="submission" date="2022-06" db="EMBL/GenBank/DDBJ databases">
        <title>Sequencing the genomes of 1000 actinobacteria strains.</title>
        <authorList>
            <person name="Klenk H.-P."/>
        </authorList>
    </citation>
    <scope>NUCLEOTIDE SEQUENCE</scope>
    <source>
        <strain evidence="8">DSM 46694</strain>
    </source>
</reference>